<dbReference type="EMBL" id="CP032134">
    <property type="protein sequence ID" value="AXY57260.1"/>
    <property type="molecule type" value="Genomic_DNA"/>
</dbReference>
<dbReference type="RefSeq" id="WP_087511744.1">
    <property type="nucleotide sequence ID" value="NZ_CP032134.1"/>
</dbReference>
<dbReference type="AlphaFoldDB" id="A0A3B7LWJ9"/>
<proteinExistence type="predicted"/>
<accession>A0A3B7LWJ9</accession>
<reference evidence="2" key="1">
    <citation type="submission" date="2018-09" db="EMBL/GenBank/DDBJ databases">
        <title>The complete genome of Acinetobacter sp. strain WCHAc010005.</title>
        <authorList>
            <person name="Hu Y."/>
            <person name="Long H."/>
            <person name="Feng Y."/>
            <person name="Zong Z."/>
        </authorList>
    </citation>
    <scope>NUCLEOTIDE SEQUENCE [LARGE SCALE GENOMIC DNA]</scope>
    <source>
        <strain evidence="2">WCHAc010005</strain>
    </source>
</reference>
<protein>
    <submittedName>
        <fullName evidence="1">Uncharacterized protein</fullName>
    </submittedName>
</protein>
<dbReference type="Proteomes" id="UP000263753">
    <property type="component" value="Chromosome"/>
</dbReference>
<organism evidence="1 2">
    <name type="scientific">Acinetobacter chinensis</name>
    <dbReference type="NCBI Taxonomy" id="2004650"/>
    <lineage>
        <taxon>Bacteria</taxon>
        <taxon>Pseudomonadati</taxon>
        <taxon>Pseudomonadota</taxon>
        <taxon>Gammaproteobacteria</taxon>
        <taxon>Moraxellales</taxon>
        <taxon>Moraxellaceae</taxon>
        <taxon>Acinetobacter</taxon>
    </lineage>
</organism>
<dbReference type="KEGG" id="achi:CDG60_12205"/>
<name>A0A3B7LWJ9_9GAMM</name>
<evidence type="ECO:0000313" key="1">
    <source>
        <dbReference type="EMBL" id="AXY57260.1"/>
    </source>
</evidence>
<gene>
    <name evidence="1" type="ORF">CDG60_12205</name>
</gene>
<sequence>MLPDYKLSSAAIFSGFLVPDRVNDLIDYEWGGQDIADTSKGLKVKVWSSAYQGGVISITDGQISHDLLTVADVTQISFAFNRNMRPFVTYVAAGVGWLWWYDTTVLSYITTELGNAVSPQLALDDLREHQSSNSDIILAYIRDDVLYMRQQRDRFQIEYELGHAKELVQIGMTKNYRFAFALKVINGFNTFFDEAIISPHNISDARFDHFKLCPLQSSYAVGFGNSVIATSAVCNDLHRATFENLENTVTANFKLDAADYDYFTAFYRVWQHKRKPFTVDLVIDERPLQRYKAHFVPGGISMQKSGRIFSVSTQLHVLNNDLNTDEIRQLAESRNE</sequence>
<evidence type="ECO:0000313" key="2">
    <source>
        <dbReference type="Proteomes" id="UP000263753"/>
    </source>
</evidence>